<dbReference type="InterPro" id="IPR001138">
    <property type="entry name" value="Zn2Cys6_DnaBD"/>
</dbReference>
<evidence type="ECO:0000256" key="5">
    <source>
        <dbReference type="ARBA" id="ARBA00023163"/>
    </source>
</evidence>
<dbReference type="Pfam" id="PF04082">
    <property type="entry name" value="Fungal_trans"/>
    <property type="match status" value="1"/>
</dbReference>
<dbReference type="Pfam" id="PF00172">
    <property type="entry name" value="Zn_clus"/>
    <property type="match status" value="1"/>
</dbReference>
<feature type="domain" description="Zn(2)-C6 fungal-type" evidence="8">
    <location>
        <begin position="30"/>
        <end position="60"/>
    </location>
</feature>
<dbReference type="Proteomes" id="UP000770015">
    <property type="component" value="Unassembled WGS sequence"/>
</dbReference>
<reference evidence="9" key="1">
    <citation type="journal article" date="2021" name="Nat. Commun.">
        <title>Genetic determinants of endophytism in the Arabidopsis root mycobiome.</title>
        <authorList>
            <person name="Mesny F."/>
            <person name="Miyauchi S."/>
            <person name="Thiergart T."/>
            <person name="Pickel B."/>
            <person name="Atanasova L."/>
            <person name="Karlsson M."/>
            <person name="Huettel B."/>
            <person name="Barry K.W."/>
            <person name="Haridas S."/>
            <person name="Chen C."/>
            <person name="Bauer D."/>
            <person name="Andreopoulos W."/>
            <person name="Pangilinan J."/>
            <person name="LaButti K."/>
            <person name="Riley R."/>
            <person name="Lipzen A."/>
            <person name="Clum A."/>
            <person name="Drula E."/>
            <person name="Henrissat B."/>
            <person name="Kohler A."/>
            <person name="Grigoriev I.V."/>
            <person name="Martin F.M."/>
            <person name="Hacquard S."/>
        </authorList>
    </citation>
    <scope>NUCLEOTIDE SEQUENCE</scope>
    <source>
        <strain evidence="9">MPI-SDFR-AT-0117</strain>
    </source>
</reference>
<keyword evidence="3" id="KW-0805">Transcription regulation</keyword>
<keyword evidence="5" id="KW-0804">Transcription</keyword>
<dbReference type="GO" id="GO:0005634">
    <property type="term" value="C:nucleus"/>
    <property type="evidence" value="ECO:0007669"/>
    <property type="project" value="UniProtKB-SubCell"/>
</dbReference>
<evidence type="ECO:0000259" key="8">
    <source>
        <dbReference type="PROSITE" id="PS50048"/>
    </source>
</evidence>
<keyword evidence="4" id="KW-0238">DNA-binding</keyword>
<dbReference type="GO" id="GO:0000976">
    <property type="term" value="F:transcription cis-regulatory region binding"/>
    <property type="evidence" value="ECO:0007669"/>
    <property type="project" value="TreeGrafter"/>
</dbReference>
<feature type="region of interest" description="Disordered" evidence="7">
    <location>
        <begin position="1"/>
        <end position="27"/>
    </location>
</feature>
<comment type="caution">
    <text evidence="9">The sequence shown here is derived from an EMBL/GenBank/DDBJ whole genome shotgun (WGS) entry which is preliminary data.</text>
</comment>
<keyword evidence="10" id="KW-1185">Reference proteome</keyword>
<dbReference type="InterPro" id="IPR036864">
    <property type="entry name" value="Zn2-C6_fun-type_DNA-bd_sf"/>
</dbReference>
<sequence length="706" mass="76560">MSEKGSTRAEGSGSFSGPRPRGPRGPRVRACAECKRLKIRCEVRRGELACARCLRSGIECMPHDPAQRLHDEDIAWKTQAQAQISQLQAAVAALLQREKLPDLATFKADILKATSTSPADSALGSVSNAAIAPIDMRVSRHPSPERGSDDPGLVPVPMRNLYELTRSTDASSQAVAGGGGGNGGGASSGFSHHTSPIEEDLIAKGVISLAEGELLFERYIKGHHPLLWGGTIFPYTTLEAVRRASTLLSTAVFTVASLHSPDKAETLQKCYDAFVSLASASSLARGQNIDDIRGMCLGAFYLPNLSWRLVGQAVRMAAEMNIHQSFQKLLNGDVRHHERVRLWYALYVCDRHFSVLYGRPSAMYDDAAIKGVERFLESPAFSSCDVRISAQVALFKILSEVYLEFGSDQNQALSEQDLDKLRMFNIAIEQWRLVWQPRSHDAPGIGSYPSMGVVMFYHFARFHLNSLALRGVRWPSNEPLWLNRREAAMTAISAAMSTLVHIMTERDIREHLKGVPLFTYVMVAFCATFLLKMAIIWGRGGDNLSQALGLGLNTAEVISLTRRAADMLTEVSGHLSDKHLARLIVAGIREMLQRVTPQDEAMGGINGGQGGLSSTAAGAVGATGAAAGGMDLNHGINHSHLPKMETTPRGTAAAADFATEQMGDGVHDMVYNMDLDSLVGLLEYGSEETFMGGQFSQGDFDWGSGA</sequence>
<keyword evidence="2" id="KW-0479">Metal-binding</keyword>
<evidence type="ECO:0000256" key="1">
    <source>
        <dbReference type="ARBA" id="ARBA00004123"/>
    </source>
</evidence>
<keyword evidence="6" id="KW-0539">Nucleus</keyword>
<gene>
    <name evidence="9" type="ORF">F5X68DRAFT_39771</name>
</gene>
<dbReference type="SMART" id="SM00906">
    <property type="entry name" value="Fungal_trans"/>
    <property type="match status" value="1"/>
</dbReference>
<dbReference type="OrthoDB" id="4060227at2759"/>
<protein>
    <submittedName>
        <fullName evidence="9">Fungal-specific transcription factor-like protein</fullName>
    </submittedName>
</protein>
<dbReference type="InterPro" id="IPR007219">
    <property type="entry name" value="XnlR_reg_dom"/>
</dbReference>
<dbReference type="PANTHER" id="PTHR31845">
    <property type="entry name" value="FINGER DOMAIN PROTEIN, PUTATIVE-RELATED"/>
    <property type="match status" value="1"/>
</dbReference>
<evidence type="ECO:0000256" key="3">
    <source>
        <dbReference type="ARBA" id="ARBA00023015"/>
    </source>
</evidence>
<evidence type="ECO:0000256" key="7">
    <source>
        <dbReference type="SAM" id="MobiDB-lite"/>
    </source>
</evidence>
<dbReference type="AlphaFoldDB" id="A0A9P8V4Q2"/>
<evidence type="ECO:0000256" key="4">
    <source>
        <dbReference type="ARBA" id="ARBA00023125"/>
    </source>
</evidence>
<proteinExistence type="predicted"/>
<dbReference type="GO" id="GO:0008270">
    <property type="term" value="F:zinc ion binding"/>
    <property type="evidence" value="ECO:0007669"/>
    <property type="project" value="InterPro"/>
</dbReference>
<comment type="subcellular location">
    <subcellularLocation>
        <location evidence="1">Nucleus</location>
    </subcellularLocation>
</comment>
<dbReference type="EMBL" id="JAGSXJ010000025">
    <property type="protein sequence ID" value="KAH6675280.1"/>
    <property type="molecule type" value="Genomic_DNA"/>
</dbReference>
<dbReference type="SMART" id="SM00066">
    <property type="entry name" value="GAL4"/>
    <property type="match status" value="1"/>
</dbReference>
<accession>A0A9P8V4Q2</accession>
<dbReference type="PROSITE" id="PS00463">
    <property type="entry name" value="ZN2_CY6_FUNGAL_1"/>
    <property type="match status" value="1"/>
</dbReference>
<dbReference type="PANTHER" id="PTHR31845:SF17">
    <property type="entry name" value="ZN(II)2CYS6 TRANSCRIPTION FACTOR (EUROFUNG)"/>
    <property type="match status" value="1"/>
</dbReference>
<dbReference type="GO" id="GO:0006351">
    <property type="term" value="P:DNA-templated transcription"/>
    <property type="evidence" value="ECO:0007669"/>
    <property type="project" value="InterPro"/>
</dbReference>
<feature type="region of interest" description="Disordered" evidence="7">
    <location>
        <begin position="171"/>
        <end position="192"/>
    </location>
</feature>
<dbReference type="Gene3D" id="4.10.240.10">
    <property type="entry name" value="Zn(2)-C6 fungal-type DNA-binding domain"/>
    <property type="match status" value="1"/>
</dbReference>
<evidence type="ECO:0000256" key="2">
    <source>
        <dbReference type="ARBA" id="ARBA00022723"/>
    </source>
</evidence>
<evidence type="ECO:0000313" key="10">
    <source>
        <dbReference type="Proteomes" id="UP000770015"/>
    </source>
</evidence>
<dbReference type="InterPro" id="IPR051089">
    <property type="entry name" value="prtT"/>
</dbReference>
<feature type="compositionally biased region" description="Gly residues" evidence="7">
    <location>
        <begin position="176"/>
        <end position="187"/>
    </location>
</feature>
<dbReference type="CDD" id="cd00067">
    <property type="entry name" value="GAL4"/>
    <property type="match status" value="1"/>
</dbReference>
<dbReference type="PROSITE" id="PS50048">
    <property type="entry name" value="ZN2_CY6_FUNGAL_2"/>
    <property type="match status" value="1"/>
</dbReference>
<dbReference type="CDD" id="cd12148">
    <property type="entry name" value="fungal_TF_MHR"/>
    <property type="match status" value="1"/>
</dbReference>
<evidence type="ECO:0000313" key="9">
    <source>
        <dbReference type="EMBL" id="KAH6675280.1"/>
    </source>
</evidence>
<organism evidence="9 10">
    <name type="scientific">Plectosphaerella plurivora</name>
    <dbReference type="NCBI Taxonomy" id="936078"/>
    <lineage>
        <taxon>Eukaryota</taxon>
        <taxon>Fungi</taxon>
        <taxon>Dikarya</taxon>
        <taxon>Ascomycota</taxon>
        <taxon>Pezizomycotina</taxon>
        <taxon>Sordariomycetes</taxon>
        <taxon>Hypocreomycetidae</taxon>
        <taxon>Glomerellales</taxon>
        <taxon>Plectosphaerellaceae</taxon>
        <taxon>Plectosphaerella</taxon>
    </lineage>
</organism>
<name>A0A9P8V4Q2_9PEZI</name>
<dbReference type="SUPFAM" id="SSF57701">
    <property type="entry name" value="Zn2/Cys6 DNA-binding domain"/>
    <property type="match status" value="1"/>
</dbReference>
<evidence type="ECO:0000256" key="6">
    <source>
        <dbReference type="ARBA" id="ARBA00023242"/>
    </source>
</evidence>
<dbReference type="GO" id="GO:0000981">
    <property type="term" value="F:DNA-binding transcription factor activity, RNA polymerase II-specific"/>
    <property type="evidence" value="ECO:0007669"/>
    <property type="project" value="InterPro"/>
</dbReference>